<dbReference type="GO" id="GO:0009116">
    <property type="term" value="P:nucleoside metabolic process"/>
    <property type="evidence" value="ECO:0007669"/>
    <property type="project" value="InterPro"/>
</dbReference>
<evidence type="ECO:0000259" key="1">
    <source>
        <dbReference type="Pfam" id="PF01048"/>
    </source>
</evidence>
<dbReference type="OrthoDB" id="1658288at2759"/>
<dbReference type="PANTHER" id="PTHR46082:SF6">
    <property type="entry name" value="AAA+ ATPASE DOMAIN-CONTAINING PROTEIN-RELATED"/>
    <property type="match status" value="1"/>
</dbReference>
<feature type="domain" description="Nucleoside phosphorylase" evidence="1">
    <location>
        <begin position="12"/>
        <end position="130"/>
    </location>
</feature>
<organism evidence="2 3">
    <name type="scientific">Gomphillus americanus</name>
    <dbReference type="NCBI Taxonomy" id="1940652"/>
    <lineage>
        <taxon>Eukaryota</taxon>
        <taxon>Fungi</taxon>
        <taxon>Dikarya</taxon>
        <taxon>Ascomycota</taxon>
        <taxon>Pezizomycotina</taxon>
        <taxon>Lecanoromycetes</taxon>
        <taxon>OSLEUM clade</taxon>
        <taxon>Ostropomycetidae</taxon>
        <taxon>Ostropales</taxon>
        <taxon>Graphidaceae</taxon>
        <taxon>Gomphilloideae</taxon>
        <taxon>Gomphillus</taxon>
    </lineage>
</organism>
<dbReference type="InterPro" id="IPR000845">
    <property type="entry name" value="Nucleoside_phosphorylase_d"/>
</dbReference>
<sequence length="177" mass="19183">MEATPDREDYQIAIICALGIESKAIIGIFDKIHETSVNLWCKTNGDHNAYTTGRIGKHNVVLTYMPGLGKANTSTVASTIRTTFRNIILALVVGICGGAPCTLGKDPKDIHLGDVVISTEIKQTDLGRNYSDSFIAKTSNEVAKPAFLSGDKDSHWYPSSAPAFRLPGAGREKRDFI</sequence>
<dbReference type="AlphaFoldDB" id="A0A8H3FXL0"/>
<dbReference type="EMBL" id="CAJPDQ010000037">
    <property type="protein sequence ID" value="CAF9931079.1"/>
    <property type="molecule type" value="Genomic_DNA"/>
</dbReference>
<dbReference type="Gene3D" id="3.40.50.1580">
    <property type="entry name" value="Nucleoside phosphorylase domain"/>
    <property type="match status" value="1"/>
</dbReference>
<evidence type="ECO:0000313" key="3">
    <source>
        <dbReference type="Proteomes" id="UP000664169"/>
    </source>
</evidence>
<reference evidence="2" key="1">
    <citation type="submission" date="2021-03" db="EMBL/GenBank/DDBJ databases">
        <authorList>
            <person name="Tagirdzhanova G."/>
        </authorList>
    </citation>
    <scope>NUCLEOTIDE SEQUENCE</scope>
</reference>
<protein>
    <recommendedName>
        <fullName evidence="1">Nucleoside phosphorylase domain-containing protein</fullName>
    </recommendedName>
</protein>
<dbReference type="InterPro" id="IPR053137">
    <property type="entry name" value="NLR-like"/>
</dbReference>
<dbReference type="InterPro" id="IPR035994">
    <property type="entry name" value="Nucleoside_phosphorylase_sf"/>
</dbReference>
<dbReference type="SUPFAM" id="SSF53167">
    <property type="entry name" value="Purine and uridine phosphorylases"/>
    <property type="match status" value="1"/>
</dbReference>
<gene>
    <name evidence="2" type="ORF">GOMPHAMPRED_005814</name>
</gene>
<dbReference type="GO" id="GO:0003824">
    <property type="term" value="F:catalytic activity"/>
    <property type="evidence" value="ECO:0007669"/>
    <property type="project" value="InterPro"/>
</dbReference>
<comment type="caution">
    <text evidence="2">The sequence shown here is derived from an EMBL/GenBank/DDBJ whole genome shotgun (WGS) entry which is preliminary data.</text>
</comment>
<dbReference type="Proteomes" id="UP000664169">
    <property type="component" value="Unassembled WGS sequence"/>
</dbReference>
<dbReference type="Pfam" id="PF01048">
    <property type="entry name" value="PNP_UDP_1"/>
    <property type="match status" value="1"/>
</dbReference>
<accession>A0A8H3FXL0</accession>
<evidence type="ECO:0000313" key="2">
    <source>
        <dbReference type="EMBL" id="CAF9931079.1"/>
    </source>
</evidence>
<name>A0A8H3FXL0_9LECA</name>
<dbReference type="PANTHER" id="PTHR46082">
    <property type="entry name" value="ATP/GTP-BINDING PROTEIN-RELATED"/>
    <property type="match status" value="1"/>
</dbReference>
<proteinExistence type="predicted"/>
<keyword evidence="3" id="KW-1185">Reference proteome</keyword>